<dbReference type="AlphaFoldDB" id="A0A224Y9I8"/>
<evidence type="ECO:0000313" key="3">
    <source>
        <dbReference type="EMBL" id="MAA14327.1"/>
    </source>
</evidence>
<evidence type="ECO:0000256" key="1">
    <source>
        <dbReference type="SAM" id="MobiDB-lite"/>
    </source>
</evidence>
<feature type="compositionally biased region" description="Basic residues" evidence="1">
    <location>
        <begin position="106"/>
        <end position="120"/>
    </location>
</feature>
<dbReference type="EMBL" id="GFPF01003181">
    <property type="protein sequence ID" value="MAA14327.1"/>
    <property type="molecule type" value="Transcribed_RNA"/>
</dbReference>
<name>A0A224Y9I8_9ACAR</name>
<evidence type="ECO:0000256" key="2">
    <source>
        <dbReference type="SAM" id="SignalP"/>
    </source>
</evidence>
<feature type="signal peptide" evidence="2">
    <location>
        <begin position="1"/>
        <end position="23"/>
    </location>
</feature>
<feature type="compositionally biased region" description="Basic and acidic residues" evidence="1">
    <location>
        <begin position="78"/>
        <end position="100"/>
    </location>
</feature>
<evidence type="ECO:0008006" key="4">
    <source>
        <dbReference type="Google" id="ProtNLM"/>
    </source>
</evidence>
<feature type="compositionally biased region" description="Basic residues" evidence="1">
    <location>
        <begin position="65"/>
        <end position="77"/>
    </location>
</feature>
<proteinExistence type="predicted"/>
<organism evidence="3">
    <name type="scientific">Rhipicephalus zambeziensis</name>
    <dbReference type="NCBI Taxonomy" id="60191"/>
    <lineage>
        <taxon>Eukaryota</taxon>
        <taxon>Metazoa</taxon>
        <taxon>Ecdysozoa</taxon>
        <taxon>Arthropoda</taxon>
        <taxon>Chelicerata</taxon>
        <taxon>Arachnida</taxon>
        <taxon>Acari</taxon>
        <taxon>Parasitiformes</taxon>
        <taxon>Ixodida</taxon>
        <taxon>Ixodoidea</taxon>
        <taxon>Ixodidae</taxon>
        <taxon>Rhipicephalinae</taxon>
        <taxon>Rhipicephalus</taxon>
        <taxon>Rhipicephalus</taxon>
    </lineage>
</organism>
<protein>
    <recommendedName>
        <fullName evidence="4">Secreted protein</fullName>
    </recommendedName>
</protein>
<keyword evidence="2" id="KW-0732">Signal</keyword>
<accession>A0A224Y9I8</accession>
<sequence>MFSNVPILLVFLVAAIILSVIENESPPFAFAVRLPGCCGNMFGRRRAPTHNAIPQYRPHPPPNNTHRHHRHHHHHHQQQQEEVRHPRQQRHDGFSTHETHAGGTRSRPRRSVPNKLRMPKNPKLPGLPSPIRETAV</sequence>
<feature type="chain" id="PRO_5012601213" description="Secreted protein" evidence="2">
    <location>
        <begin position="24"/>
        <end position="136"/>
    </location>
</feature>
<reference evidence="3" key="1">
    <citation type="journal article" date="2017" name="Parasit. Vectors">
        <title>Sialotranscriptomics of Rhipicephalus zambeziensis reveals intricate expression profiles of secretory proteins and suggests tight temporal transcriptional regulation during blood-feeding.</title>
        <authorList>
            <person name="de Castro M.H."/>
            <person name="de Klerk D."/>
            <person name="Pienaar R."/>
            <person name="Rees D.J.G."/>
            <person name="Mans B.J."/>
        </authorList>
    </citation>
    <scope>NUCLEOTIDE SEQUENCE</scope>
    <source>
        <tissue evidence="3">Salivary glands</tissue>
    </source>
</reference>
<feature type="region of interest" description="Disordered" evidence="1">
    <location>
        <begin position="49"/>
        <end position="136"/>
    </location>
</feature>